<dbReference type="InterPro" id="IPR009057">
    <property type="entry name" value="Homeodomain-like_sf"/>
</dbReference>
<dbReference type="EMBL" id="CP043504">
    <property type="protein sequence ID" value="QEO09391.1"/>
    <property type="molecule type" value="Genomic_DNA"/>
</dbReference>
<dbReference type="KEGG" id="lyk:FLP23_05240"/>
<dbReference type="SUPFAM" id="SSF53098">
    <property type="entry name" value="Ribonuclease H-like"/>
    <property type="match status" value="1"/>
</dbReference>
<dbReference type="EMBL" id="CP043504">
    <property type="protein sequence ID" value="QEO09466.1"/>
    <property type="molecule type" value="Genomic_DNA"/>
</dbReference>
<dbReference type="InterPro" id="IPR024967">
    <property type="entry name" value="DNA-bd_IS481-type"/>
</dbReference>
<dbReference type="KEGG" id="lyk:FLP23_00765"/>
<dbReference type="NCBIfam" id="NF033577">
    <property type="entry name" value="transpos_IS481"/>
    <property type="match status" value="1"/>
</dbReference>
<sequence length="332" mass="37404">MTHANAPFTPEGRARLARLIVDQGWPVRRAAERFQCSPATASRWACRYRAGLPLTDRSSRPHRSPSRSSQRLERRIVALRFTRRWGPHRIGYHLGVPRSTVGRVLARYRMPRLVHVDQATGLPVRAPKPVRYEVAAPGELVHVDIKKLGRIPDGGGWRIHGRGSTQDRRAGSARDRAARRGASPSRGYTFLHHAVDDHSRLAYSEQLPDERKETAAGFWLRAAAFFAEHGITVTAVMTDNGSCYRSRAFAAALGNIQHRWTRPYRPQTNGKVERFNRTLATEWAYAEAYSSEATRSATYADWLHHYNHHRPHTGIGGLVPAARVHNLTGKNS</sequence>
<evidence type="ECO:0000313" key="4">
    <source>
        <dbReference type="EMBL" id="QEO09391.1"/>
    </source>
</evidence>
<gene>
    <name evidence="3" type="ORF">FLP23_00765</name>
    <name evidence="4" type="ORF">FLP23_04815</name>
    <name evidence="5" type="ORF">FLP23_05240</name>
</gene>
<accession>A0A5C1Y612</accession>
<dbReference type="InterPro" id="IPR012337">
    <property type="entry name" value="RNaseH-like_sf"/>
</dbReference>
<feature type="region of interest" description="Disordered" evidence="1">
    <location>
        <begin position="156"/>
        <end position="184"/>
    </location>
</feature>
<name>A0A5C1Y612_9MICO</name>
<organism evidence="3 6">
    <name type="scientific">Protaetiibacter larvae</name>
    <dbReference type="NCBI Taxonomy" id="2592654"/>
    <lineage>
        <taxon>Bacteria</taxon>
        <taxon>Bacillati</taxon>
        <taxon>Actinomycetota</taxon>
        <taxon>Actinomycetes</taxon>
        <taxon>Micrococcales</taxon>
        <taxon>Microbacteriaceae</taxon>
        <taxon>Protaetiibacter</taxon>
    </lineage>
</organism>
<dbReference type="GO" id="GO:0003676">
    <property type="term" value="F:nucleic acid binding"/>
    <property type="evidence" value="ECO:0007669"/>
    <property type="project" value="InterPro"/>
</dbReference>
<dbReference type="InterPro" id="IPR001584">
    <property type="entry name" value="Integrase_cat-core"/>
</dbReference>
<dbReference type="Pfam" id="PF13683">
    <property type="entry name" value="rve_3"/>
    <property type="match status" value="1"/>
</dbReference>
<dbReference type="OrthoDB" id="52928at2"/>
<dbReference type="PANTHER" id="PTHR35004">
    <property type="entry name" value="TRANSPOSASE RV3428C-RELATED"/>
    <property type="match status" value="1"/>
</dbReference>
<evidence type="ECO:0000313" key="6">
    <source>
        <dbReference type="Proteomes" id="UP000322159"/>
    </source>
</evidence>
<dbReference type="PANTHER" id="PTHR35004:SF6">
    <property type="entry name" value="TRANSPOSASE"/>
    <property type="match status" value="1"/>
</dbReference>
<dbReference type="PROSITE" id="PS50994">
    <property type="entry name" value="INTEGRASE"/>
    <property type="match status" value="1"/>
</dbReference>
<dbReference type="InterPro" id="IPR047656">
    <property type="entry name" value="IS481-like_transpos"/>
</dbReference>
<dbReference type="RefSeq" id="WP_149324118.1">
    <property type="nucleotide sequence ID" value="NZ_CP043504.1"/>
</dbReference>
<dbReference type="Pfam" id="PF13011">
    <property type="entry name" value="LZ_Tnp_IS481"/>
    <property type="match status" value="1"/>
</dbReference>
<feature type="domain" description="Integrase catalytic" evidence="2">
    <location>
        <begin position="148"/>
        <end position="328"/>
    </location>
</feature>
<reference evidence="3 6" key="1">
    <citation type="submission" date="2019-09" db="EMBL/GenBank/DDBJ databases">
        <title>Genome sequencing of strain KACC 19322.</title>
        <authorList>
            <person name="Heo J."/>
            <person name="Kim S.-J."/>
            <person name="Kim J.-S."/>
            <person name="Hong S.-B."/>
            <person name="Kwon S.-W."/>
        </authorList>
    </citation>
    <scope>NUCLEOTIDE SEQUENCE [LARGE SCALE GENOMIC DNA]</scope>
    <source>
        <strain evidence="3 6">KACC 19322</strain>
    </source>
</reference>
<evidence type="ECO:0000259" key="2">
    <source>
        <dbReference type="PROSITE" id="PS50994"/>
    </source>
</evidence>
<dbReference type="EMBL" id="CP043504">
    <property type="protein sequence ID" value="QEO08685.1"/>
    <property type="molecule type" value="Genomic_DNA"/>
</dbReference>
<evidence type="ECO:0000313" key="3">
    <source>
        <dbReference type="EMBL" id="QEO08685.1"/>
    </source>
</evidence>
<dbReference type="GO" id="GO:0015074">
    <property type="term" value="P:DNA integration"/>
    <property type="evidence" value="ECO:0007669"/>
    <property type="project" value="InterPro"/>
</dbReference>
<dbReference type="Proteomes" id="UP000322159">
    <property type="component" value="Chromosome"/>
</dbReference>
<dbReference type="SUPFAM" id="SSF46689">
    <property type="entry name" value="Homeodomain-like"/>
    <property type="match status" value="1"/>
</dbReference>
<dbReference type="KEGG" id="lyk:FLP23_04815"/>
<dbReference type="AlphaFoldDB" id="A0A5C1Y612"/>
<proteinExistence type="predicted"/>
<protein>
    <submittedName>
        <fullName evidence="3">IS481 family transposase</fullName>
    </submittedName>
</protein>
<dbReference type="Gene3D" id="3.30.420.10">
    <property type="entry name" value="Ribonuclease H-like superfamily/Ribonuclease H"/>
    <property type="match status" value="1"/>
</dbReference>
<evidence type="ECO:0000313" key="5">
    <source>
        <dbReference type="EMBL" id="QEO09466.1"/>
    </source>
</evidence>
<keyword evidence="6" id="KW-1185">Reference proteome</keyword>
<dbReference type="InterPro" id="IPR036397">
    <property type="entry name" value="RNaseH_sf"/>
</dbReference>
<feature type="compositionally biased region" description="Basic and acidic residues" evidence="1">
    <location>
        <begin position="165"/>
        <end position="178"/>
    </location>
</feature>
<evidence type="ECO:0000256" key="1">
    <source>
        <dbReference type="SAM" id="MobiDB-lite"/>
    </source>
</evidence>